<gene>
    <name evidence="1" type="ORF">H8705_07395</name>
</gene>
<name>A0A926IHR6_9FIRM</name>
<dbReference type="AlphaFoldDB" id="A0A926IHR6"/>
<evidence type="ECO:0000313" key="2">
    <source>
        <dbReference type="Proteomes" id="UP000623678"/>
    </source>
</evidence>
<organism evidence="1 2">
    <name type="scientific">Youxingia wuxianensis</name>
    <dbReference type="NCBI Taxonomy" id="2763678"/>
    <lineage>
        <taxon>Bacteria</taxon>
        <taxon>Bacillati</taxon>
        <taxon>Bacillota</taxon>
        <taxon>Clostridia</taxon>
        <taxon>Eubacteriales</taxon>
        <taxon>Oscillospiraceae</taxon>
        <taxon>Youxingia</taxon>
    </lineage>
</organism>
<protein>
    <submittedName>
        <fullName evidence="1">Uncharacterized protein</fullName>
    </submittedName>
</protein>
<evidence type="ECO:0000313" key="1">
    <source>
        <dbReference type="EMBL" id="MBC8585405.1"/>
    </source>
</evidence>
<dbReference type="RefSeq" id="WP_262395186.1">
    <property type="nucleotide sequence ID" value="NZ_JACRTD010000004.1"/>
</dbReference>
<proteinExistence type="predicted"/>
<sequence>MLTKPIYGWSDFHLEGTSTYGLSYIDDIAFEWVDQAINGLETMLPFCVKGFLEPNRFLCTVSYWNCHIVCEDEERYPLNKEDVINEFSHTSMLQFCQYLYDDISQNINEWVSFIDYEDIDVAKRNKDLAQKLVRLKKLIAEREEWFRKNRCFL</sequence>
<keyword evidence="2" id="KW-1185">Reference proteome</keyword>
<comment type="caution">
    <text evidence="1">The sequence shown here is derived from an EMBL/GenBank/DDBJ whole genome shotgun (WGS) entry which is preliminary data.</text>
</comment>
<dbReference type="Proteomes" id="UP000623678">
    <property type="component" value="Unassembled WGS sequence"/>
</dbReference>
<reference evidence="1" key="1">
    <citation type="submission" date="2020-08" db="EMBL/GenBank/DDBJ databases">
        <title>Genome public.</title>
        <authorList>
            <person name="Liu C."/>
            <person name="Sun Q."/>
        </authorList>
    </citation>
    <scope>NUCLEOTIDE SEQUENCE</scope>
    <source>
        <strain evidence="1">NSJ-64</strain>
    </source>
</reference>
<accession>A0A926IHR6</accession>
<dbReference type="EMBL" id="JACRTD010000004">
    <property type="protein sequence ID" value="MBC8585405.1"/>
    <property type="molecule type" value="Genomic_DNA"/>
</dbReference>